<evidence type="ECO:0000256" key="9">
    <source>
        <dbReference type="SAM" id="Phobius"/>
    </source>
</evidence>
<feature type="transmembrane region" description="Helical" evidence="9">
    <location>
        <begin position="38"/>
        <end position="61"/>
    </location>
</feature>
<accession>A0AAN8JV00</accession>
<comment type="similarity">
    <text evidence="2 8">Belongs to the MIP/aquaporin (TC 1.A.8) family.</text>
</comment>
<keyword evidence="3 8" id="KW-0813">Transport</keyword>
<comment type="subcellular location">
    <subcellularLocation>
        <location evidence="1">Cell membrane</location>
        <topology evidence="1">Multi-pass membrane protein</topology>
    </subcellularLocation>
</comment>
<evidence type="ECO:0000256" key="2">
    <source>
        <dbReference type="ARBA" id="ARBA00006175"/>
    </source>
</evidence>
<proteinExistence type="inferred from homology"/>
<feature type="transmembrane region" description="Helical" evidence="9">
    <location>
        <begin position="192"/>
        <end position="213"/>
    </location>
</feature>
<protein>
    <recommendedName>
        <fullName evidence="12">Aquaporin</fullName>
    </recommendedName>
</protein>
<dbReference type="PROSITE" id="PS00221">
    <property type="entry name" value="MIP"/>
    <property type="match status" value="1"/>
</dbReference>
<sequence>MPPTLSLTSLHKIPQGQESPNCCQTFIMEELDDLRKPAFWKAVIGEFLGCLFLIFFTVGAGLHEEGTRGHGTVHIALSSGFFVAVIVTVLLTISGGHINPAVSIGFAVNREISFVRFIFYCIAQTGGSVAGAALLKVITPESKVGNLGILLPEPNVTTEQALYSEIIITFFLLFSVFAMIDKDRKDVQGSVPFIIGLVVAVNIFYGINISGGAMNPVRAFGPAVVMGRLEHQWIYWAGPLVGGVLGAFLYDKFFSVAATHTAVKRCCLGSSSYDSVSTIEDPVRKEPTNFTVNEKVPLTGSTDGISSV</sequence>
<feature type="transmembrane region" description="Helical" evidence="9">
    <location>
        <begin position="161"/>
        <end position="180"/>
    </location>
</feature>
<dbReference type="InterPro" id="IPR023271">
    <property type="entry name" value="Aquaporin-like"/>
</dbReference>
<dbReference type="Gene3D" id="1.20.1080.10">
    <property type="entry name" value="Glycerol uptake facilitator protein"/>
    <property type="match status" value="1"/>
</dbReference>
<evidence type="ECO:0000256" key="4">
    <source>
        <dbReference type="ARBA" id="ARBA00022475"/>
    </source>
</evidence>
<keyword evidence="5 8" id="KW-0812">Transmembrane</keyword>
<evidence type="ECO:0000313" key="11">
    <source>
        <dbReference type="Proteomes" id="UP001347796"/>
    </source>
</evidence>
<evidence type="ECO:0000256" key="6">
    <source>
        <dbReference type="ARBA" id="ARBA00022989"/>
    </source>
</evidence>
<dbReference type="AlphaFoldDB" id="A0AAN8JV00"/>
<dbReference type="Pfam" id="PF00230">
    <property type="entry name" value="MIP"/>
    <property type="match status" value="1"/>
</dbReference>
<evidence type="ECO:0000313" key="10">
    <source>
        <dbReference type="EMBL" id="KAK6181443.1"/>
    </source>
</evidence>
<dbReference type="InterPro" id="IPR034294">
    <property type="entry name" value="Aquaporin_transptr"/>
</dbReference>
<name>A0AAN8JV00_PATCE</name>
<dbReference type="PANTHER" id="PTHR19139">
    <property type="entry name" value="AQUAPORIN TRANSPORTER"/>
    <property type="match status" value="1"/>
</dbReference>
<dbReference type="GO" id="GO:0015250">
    <property type="term" value="F:water channel activity"/>
    <property type="evidence" value="ECO:0007669"/>
    <property type="project" value="TreeGrafter"/>
</dbReference>
<keyword evidence="7 9" id="KW-0472">Membrane</keyword>
<organism evidence="10 11">
    <name type="scientific">Patella caerulea</name>
    <name type="common">Rayed Mediterranean limpet</name>
    <dbReference type="NCBI Taxonomy" id="87958"/>
    <lineage>
        <taxon>Eukaryota</taxon>
        <taxon>Metazoa</taxon>
        <taxon>Spiralia</taxon>
        <taxon>Lophotrochozoa</taxon>
        <taxon>Mollusca</taxon>
        <taxon>Gastropoda</taxon>
        <taxon>Patellogastropoda</taxon>
        <taxon>Patelloidea</taxon>
        <taxon>Patellidae</taxon>
        <taxon>Patella</taxon>
    </lineage>
</organism>
<reference evidence="10 11" key="1">
    <citation type="submission" date="2024-01" db="EMBL/GenBank/DDBJ databases">
        <title>The genome of the rayed Mediterranean limpet Patella caerulea (Linnaeus, 1758).</title>
        <authorList>
            <person name="Anh-Thu Weber A."/>
            <person name="Halstead-Nussloch G."/>
        </authorList>
    </citation>
    <scope>NUCLEOTIDE SEQUENCE [LARGE SCALE GENOMIC DNA]</scope>
    <source>
        <strain evidence="10">AATW-2023a</strain>
        <tissue evidence="10">Whole specimen</tissue>
    </source>
</reference>
<dbReference type="PANTHER" id="PTHR19139:SF199">
    <property type="entry name" value="MIP17260P"/>
    <property type="match status" value="1"/>
</dbReference>
<dbReference type="InterPro" id="IPR000425">
    <property type="entry name" value="MIP"/>
</dbReference>
<evidence type="ECO:0008006" key="12">
    <source>
        <dbReference type="Google" id="ProtNLM"/>
    </source>
</evidence>
<dbReference type="Proteomes" id="UP001347796">
    <property type="component" value="Unassembled WGS sequence"/>
</dbReference>
<feature type="transmembrane region" description="Helical" evidence="9">
    <location>
        <begin position="73"/>
        <end position="93"/>
    </location>
</feature>
<dbReference type="CDD" id="cd00333">
    <property type="entry name" value="MIP"/>
    <property type="match status" value="1"/>
</dbReference>
<evidence type="ECO:0000256" key="8">
    <source>
        <dbReference type="RuleBase" id="RU000477"/>
    </source>
</evidence>
<dbReference type="PRINTS" id="PR00783">
    <property type="entry name" value="MINTRINSICP"/>
</dbReference>
<feature type="transmembrane region" description="Helical" evidence="9">
    <location>
        <begin position="114"/>
        <end position="135"/>
    </location>
</feature>
<evidence type="ECO:0000256" key="7">
    <source>
        <dbReference type="ARBA" id="ARBA00023136"/>
    </source>
</evidence>
<keyword evidence="4" id="KW-1003">Cell membrane</keyword>
<evidence type="ECO:0000256" key="1">
    <source>
        <dbReference type="ARBA" id="ARBA00004651"/>
    </source>
</evidence>
<feature type="transmembrane region" description="Helical" evidence="9">
    <location>
        <begin position="233"/>
        <end position="250"/>
    </location>
</feature>
<comment type="caution">
    <text evidence="10">The sequence shown here is derived from an EMBL/GenBank/DDBJ whole genome shotgun (WGS) entry which is preliminary data.</text>
</comment>
<dbReference type="InterPro" id="IPR022357">
    <property type="entry name" value="MIP_CS"/>
</dbReference>
<gene>
    <name evidence="10" type="ORF">SNE40_009290</name>
</gene>
<evidence type="ECO:0000256" key="5">
    <source>
        <dbReference type="ARBA" id="ARBA00022692"/>
    </source>
</evidence>
<dbReference type="EMBL" id="JAZGQO010000007">
    <property type="protein sequence ID" value="KAK6181443.1"/>
    <property type="molecule type" value="Genomic_DNA"/>
</dbReference>
<keyword evidence="11" id="KW-1185">Reference proteome</keyword>
<dbReference type="GO" id="GO:0005886">
    <property type="term" value="C:plasma membrane"/>
    <property type="evidence" value="ECO:0007669"/>
    <property type="project" value="UniProtKB-SubCell"/>
</dbReference>
<evidence type="ECO:0000256" key="3">
    <source>
        <dbReference type="ARBA" id="ARBA00022448"/>
    </source>
</evidence>
<dbReference type="SUPFAM" id="SSF81338">
    <property type="entry name" value="Aquaporin-like"/>
    <property type="match status" value="1"/>
</dbReference>
<keyword evidence="6 9" id="KW-1133">Transmembrane helix</keyword>